<sequence>FFEYRILNSFHVTDFFFCCVNRLLYKGIRIGLQNGLIFIQFLFRHSDTTTRHGKTNTPLNHFSLFFLFCILLLFVIFD</sequence>
<comment type="caution">
    <text evidence="2">The sequence shown here is derived from an EMBL/GenBank/DDBJ whole genome shotgun (WGS) entry which is preliminary data.</text>
</comment>
<keyword evidence="1" id="KW-0472">Membrane</keyword>
<keyword evidence="1" id="KW-1133">Transmembrane helix</keyword>
<protein>
    <submittedName>
        <fullName evidence="2">Uncharacterized protein</fullName>
    </submittedName>
</protein>
<dbReference type="AlphaFoldDB" id="A0AAD8AJH8"/>
<feature type="transmembrane region" description="Helical" evidence="1">
    <location>
        <begin position="59"/>
        <end position="77"/>
    </location>
</feature>
<keyword evidence="3" id="KW-1185">Reference proteome</keyword>
<feature type="non-terminal residue" evidence="2">
    <location>
        <position position="1"/>
    </location>
</feature>
<dbReference type="Proteomes" id="UP001233999">
    <property type="component" value="Unassembled WGS sequence"/>
</dbReference>
<keyword evidence="1" id="KW-0812">Transmembrane</keyword>
<evidence type="ECO:0000256" key="1">
    <source>
        <dbReference type="SAM" id="Phobius"/>
    </source>
</evidence>
<gene>
    <name evidence="2" type="ORF">L9F63_009367</name>
</gene>
<accession>A0AAD8AJH8</accession>
<feature type="non-terminal residue" evidence="2">
    <location>
        <position position="78"/>
    </location>
</feature>
<evidence type="ECO:0000313" key="2">
    <source>
        <dbReference type="EMBL" id="KAJ9600339.1"/>
    </source>
</evidence>
<organism evidence="2 3">
    <name type="scientific">Diploptera punctata</name>
    <name type="common">Pacific beetle cockroach</name>
    <dbReference type="NCBI Taxonomy" id="6984"/>
    <lineage>
        <taxon>Eukaryota</taxon>
        <taxon>Metazoa</taxon>
        <taxon>Ecdysozoa</taxon>
        <taxon>Arthropoda</taxon>
        <taxon>Hexapoda</taxon>
        <taxon>Insecta</taxon>
        <taxon>Pterygota</taxon>
        <taxon>Neoptera</taxon>
        <taxon>Polyneoptera</taxon>
        <taxon>Dictyoptera</taxon>
        <taxon>Blattodea</taxon>
        <taxon>Blaberoidea</taxon>
        <taxon>Blaberidae</taxon>
        <taxon>Diplopterinae</taxon>
        <taxon>Diploptera</taxon>
    </lineage>
</organism>
<name>A0AAD8AJH8_DIPPU</name>
<evidence type="ECO:0000313" key="3">
    <source>
        <dbReference type="Proteomes" id="UP001233999"/>
    </source>
</evidence>
<reference evidence="2" key="2">
    <citation type="submission" date="2023-05" db="EMBL/GenBank/DDBJ databases">
        <authorList>
            <person name="Fouks B."/>
        </authorList>
    </citation>
    <scope>NUCLEOTIDE SEQUENCE</scope>
    <source>
        <strain evidence="2">Stay&amp;Tobe</strain>
        <tissue evidence="2">Testes</tissue>
    </source>
</reference>
<reference evidence="2" key="1">
    <citation type="journal article" date="2023" name="IScience">
        <title>Live-bearing cockroach genome reveals convergent evolutionary mechanisms linked to viviparity in insects and beyond.</title>
        <authorList>
            <person name="Fouks B."/>
            <person name="Harrison M.C."/>
            <person name="Mikhailova A.A."/>
            <person name="Marchal E."/>
            <person name="English S."/>
            <person name="Carruthers M."/>
            <person name="Jennings E.C."/>
            <person name="Chiamaka E.L."/>
            <person name="Frigard R.A."/>
            <person name="Pippel M."/>
            <person name="Attardo G.M."/>
            <person name="Benoit J.B."/>
            <person name="Bornberg-Bauer E."/>
            <person name="Tobe S.S."/>
        </authorList>
    </citation>
    <scope>NUCLEOTIDE SEQUENCE</scope>
    <source>
        <strain evidence="2">Stay&amp;Tobe</strain>
    </source>
</reference>
<proteinExistence type="predicted"/>
<dbReference type="EMBL" id="JASPKZ010000430">
    <property type="protein sequence ID" value="KAJ9600339.1"/>
    <property type="molecule type" value="Genomic_DNA"/>
</dbReference>